<reference evidence="3" key="1">
    <citation type="submission" date="2014-12" db="EMBL/GenBank/DDBJ databases">
        <title>Insight into the proteome of Arion vulgaris.</title>
        <authorList>
            <person name="Aradska J."/>
            <person name="Bulat T."/>
            <person name="Smidak R."/>
            <person name="Sarate P."/>
            <person name="Gangsoo J."/>
            <person name="Sialana F."/>
            <person name="Bilban M."/>
            <person name="Lubec G."/>
        </authorList>
    </citation>
    <scope>NUCLEOTIDE SEQUENCE</scope>
    <source>
        <tissue evidence="3">Skin</tissue>
    </source>
</reference>
<feature type="compositionally biased region" description="Basic and acidic residues" evidence="1">
    <location>
        <begin position="73"/>
        <end position="84"/>
    </location>
</feature>
<name>A0A0B7C4D1_9EUPU</name>
<feature type="transmembrane region" description="Helical" evidence="2">
    <location>
        <begin position="12"/>
        <end position="34"/>
    </location>
</feature>
<evidence type="ECO:0000256" key="1">
    <source>
        <dbReference type="SAM" id="MobiDB-lite"/>
    </source>
</evidence>
<keyword evidence="2" id="KW-0472">Membrane</keyword>
<dbReference type="AlphaFoldDB" id="A0A0B7C4D1"/>
<proteinExistence type="predicted"/>
<organism evidence="3">
    <name type="scientific">Arion vulgaris</name>
    <dbReference type="NCBI Taxonomy" id="1028688"/>
    <lineage>
        <taxon>Eukaryota</taxon>
        <taxon>Metazoa</taxon>
        <taxon>Spiralia</taxon>
        <taxon>Lophotrochozoa</taxon>
        <taxon>Mollusca</taxon>
        <taxon>Gastropoda</taxon>
        <taxon>Heterobranchia</taxon>
        <taxon>Euthyneura</taxon>
        <taxon>Panpulmonata</taxon>
        <taxon>Eupulmonata</taxon>
        <taxon>Stylommatophora</taxon>
        <taxon>Helicina</taxon>
        <taxon>Arionoidea</taxon>
        <taxon>Arionidae</taxon>
        <taxon>Arion</taxon>
    </lineage>
</organism>
<feature type="non-terminal residue" evidence="3">
    <location>
        <position position="1"/>
    </location>
</feature>
<dbReference type="EMBL" id="HACG01053458">
    <property type="protein sequence ID" value="CEL00329.1"/>
    <property type="molecule type" value="Transcribed_RNA"/>
</dbReference>
<keyword evidence="2" id="KW-0812">Transmembrane</keyword>
<feature type="region of interest" description="Disordered" evidence="1">
    <location>
        <begin position="51"/>
        <end position="84"/>
    </location>
</feature>
<accession>A0A0B7C4D1</accession>
<gene>
    <name evidence="3" type="primary">ORF223424</name>
</gene>
<evidence type="ECO:0000313" key="3">
    <source>
        <dbReference type="EMBL" id="CEL00329.1"/>
    </source>
</evidence>
<keyword evidence="2" id="KW-1133">Transmembrane helix</keyword>
<protein>
    <submittedName>
        <fullName evidence="3">Uncharacterized protein</fullName>
    </submittedName>
</protein>
<feature type="non-terminal residue" evidence="3">
    <location>
        <position position="84"/>
    </location>
</feature>
<evidence type="ECO:0000256" key="2">
    <source>
        <dbReference type="SAM" id="Phobius"/>
    </source>
</evidence>
<sequence>RNMPMLNTVGLGFGIGLGCAVILTAIIMGVVFWFRRDKSIKDDNLQVIEENGESRRNSRVSNRNECTVSAAETQRDVSNDRENA</sequence>